<evidence type="ECO:0000256" key="3">
    <source>
        <dbReference type="ARBA" id="ARBA00022651"/>
    </source>
</evidence>
<dbReference type="GO" id="GO:0045493">
    <property type="term" value="P:xylan catabolic process"/>
    <property type="evidence" value="ECO:0007669"/>
    <property type="project" value="UniProtKB-KW"/>
</dbReference>
<protein>
    <recommendedName>
        <fullName evidence="10">Beta-xylanase</fullName>
        <ecNumber evidence="10">3.2.1.8</ecNumber>
    </recommendedName>
</protein>
<organism evidence="15 16">
    <name type="scientific">Sorangium cellulosum</name>
    <name type="common">Polyangium cellulosum</name>
    <dbReference type="NCBI Taxonomy" id="56"/>
    <lineage>
        <taxon>Bacteria</taxon>
        <taxon>Pseudomonadati</taxon>
        <taxon>Myxococcota</taxon>
        <taxon>Polyangia</taxon>
        <taxon>Polyangiales</taxon>
        <taxon>Polyangiaceae</taxon>
        <taxon>Sorangium</taxon>
    </lineage>
</organism>
<dbReference type="PANTHER" id="PTHR31490">
    <property type="entry name" value="GLYCOSYL HYDROLASE"/>
    <property type="match status" value="1"/>
</dbReference>
<dbReference type="PROSITE" id="PS51257">
    <property type="entry name" value="PROKAR_LIPOPROTEIN"/>
    <property type="match status" value="1"/>
</dbReference>
<feature type="signal peptide" evidence="12">
    <location>
        <begin position="1"/>
        <end position="18"/>
    </location>
</feature>
<gene>
    <name evidence="15" type="ORF">SOCEGT47_063290</name>
</gene>
<dbReference type="Proteomes" id="UP000295781">
    <property type="component" value="Chromosome"/>
</dbReference>
<dbReference type="InterPro" id="IPR008965">
    <property type="entry name" value="CBM2/CBM3_carb-bd_dom_sf"/>
</dbReference>
<reference evidence="15 16" key="1">
    <citation type="submission" date="2015-09" db="EMBL/GenBank/DDBJ databases">
        <title>Sorangium comparison.</title>
        <authorList>
            <person name="Zaburannyi N."/>
            <person name="Bunk B."/>
            <person name="Overmann J."/>
            <person name="Mueller R."/>
        </authorList>
    </citation>
    <scope>NUCLEOTIDE SEQUENCE [LARGE SCALE GENOMIC DNA]</scope>
    <source>
        <strain evidence="15 16">So ceGT47</strain>
    </source>
</reference>
<dbReference type="GO" id="GO:0031176">
    <property type="term" value="F:endo-1,4-beta-xylanase activity"/>
    <property type="evidence" value="ECO:0007669"/>
    <property type="project" value="UniProtKB-EC"/>
</dbReference>
<keyword evidence="5 10" id="KW-0378">Hydrolase</keyword>
<dbReference type="SUPFAM" id="SSF49384">
    <property type="entry name" value="Carbohydrate-binding domain"/>
    <property type="match status" value="1"/>
</dbReference>
<dbReference type="SMART" id="SM00637">
    <property type="entry name" value="CBD_II"/>
    <property type="match status" value="1"/>
</dbReference>
<dbReference type="InterPro" id="IPR001000">
    <property type="entry name" value="GH10_dom"/>
</dbReference>
<evidence type="ECO:0000256" key="2">
    <source>
        <dbReference type="ARBA" id="ARBA00007495"/>
    </source>
</evidence>
<evidence type="ECO:0000256" key="8">
    <source>
        <dbReference type="ARBA" id="ARBA00023326"/>
    </source>
</evidence>
<feature type="chain" id="PRO_5020953936" description="Beta-xylanase" evidence="12">
    <location>
        <begin position="19"/>
        <end position="499"/>
    </location>
</feature>
<dbReference type="OrthoDB" id="5482289at2"/>
<dbReference type="Gene3D" id="3.20.20.80">
    <property type="entry name" value="Glycosidases"/>
    <property type="match status" value="1"/>
</dbReference>
<dbReference type="InterPro" id="IPR044846">
    <property type="entry name" value="GH10"/>
</dbReference>
<keyword evidence="4 12" id="KW-0732">Signal</keyword>
<evidence type="ECO:0000313" key="16">
    <source>
        <dbReference type="Proteomes" id="UP000295781"/>
    </source>
</evidence>
<dbReference type="Pfam" id="PF00553">
    <property type="entry name" value="CBM_2"/>
    <property type="match status" value="1"/>
</dbReference>
<keyword evidence="6 10" id="KW-0119">Carbohydrate metabolism</keyword>
<comment type="similarity">
    <text evidence="2 10">Belongs to the glycosyl hydrolase 10 (cellulase F) family.</text>
</comment>
<dbReference type="AlphaFoldDB" id="A0A4P2Q884"/>
<feature type="region of interest" description="Disordered" evidence="11">
    <location>
        <begin position="140"/>
        <end position="216"/>
    </location>
</feature>
<keyword evidence="3" id="KW-0858">Xylan degradation</keyword>
<evidence type="ECO:0000256" key="11">
    <source>
        <dbReference type="SAM" id="MobiDB-lite"/>
    </source>
</evidence>
<dbReference type="PROSITE" id="PS51173">
    <property type="entry name" value="CBM2"/>
    <property type="match status" value="1"/>
</dbReference>
<evidence type="ECO:0000256" key="4">
    <source>
        <dbReference type="ARBA" id="ARBA00022729"/>
    </source>
</evidence>
<proteinExistence type="inferred from homology"/>
<evidence type="ECO:0000256" key="7">
    <source>
        <dbReference type="ARBA" id="ARBA00023295"/>
    </source>
</evidence>
<evidence type="ECO:0000256" key="12">
    <source>
        <dbReference type="SAM" id="SignalP"/>
    </source>
</evidence>
<keyword evidence="8 10" id="KW-0624">Polysaccharide degradation</keyword>
<evidence type="ECO:0000256" key="10">
    <source>
        <dbReference type="RuleBase" id="RU361174"/>
    </source>
</evidence>
<evidence type="ECO:0000256" key="6">
    <source>
        <dbReference type="ARBA" id="ARBA00023277"/>
    </source>
</evidence>
<evidence type="ECO:0000256" key="9">
    <source>
        <dbReference type="PROSITE-ProRule" id="PRU10061"/>
    </source>
</evidence>
<dbReference type="InterPro" id="IPR001919">
    <property type="entry name" value="CBD2"/>
</dbReference>
<dbReference type="SUPFAM" id="SSF51445">
    <property type="entry name" value="(Trans)glycosidases"/>
    <property type="match status" value="1"/>
</dbReference>
<dbReference type="PROSITE" id="PS00591">
    <property type="entry name" value="GH10_1"/>
    <property type="match status" value="1"/>
</dbReference>
<accession>A0A4P2Q884</accession>
<evidence type="ECO:0000259" key="13">
    <source>
        <dbReference type="PROSITE" id="PS51173"/>
    </source>
</evidence>
<feature type="compositionally biased region" description="Low complexity" evidence="11">
    <location>
        <begin position="152"/>
        <end position="179"/>
    </location>
</feature>
<feature type="domain" description="CBM2" evidence="13">
    <location>
        <begin position="41"/>
        <end position="156"/>
    </location>
</feature>
<keyword evidence="7 10" id="KW-0326">Glycosidase</keyword>
<dbReference type="PROSITE" id="PS51760">
    <property type="entry name" value="GH10_2"/>
    <property type="match status" value="1"/>
</dbReference>
<dbReference type="EMBL" id="CP012670">
    <property type="protein sequence ID" value="AUX25777.1"/>
    <property type="molecule type" value="Genomic_DNA"/>
</dbReference>
<dbReference type="InterPro" id="IPR012291">
    <property type="entry name" value="CBM2_carb-bd_dom_sf"/>
</dbReference>
<dbReference type="PRINTS" id="PR00134">
    <property type="entry name" value="GLHYDRLASE10"/>
</dbReference>
<dbReference type="InterPro" id="IPR031158">
    <property type="entry name" value="GH10_AS"/>
</dbReference>
<feature type="active site" description="Nucleophile" evidence="9">
    <location>
        <position position="429"/>
    </location>
</feature>
<dbReference type="SMART" id="SM00633">
    <property type="entry name" value="Glyco_10"/>
    <property type="match status" value="1"/>
</dbReference>
<dbReference type="GO" id="GO:0030247">
    <property type="term" value="F:polysaccharide binding"/>
    <property type="evidence" value="ECO:0007669"/>
    <property type="project" value="UniProtKB-UniRule"/>
</dbReference>
<evidence type="ECO:0000313" key="15">
    <source>
        <dbReference type="EMBL" id="AUX25777.1"/>
    </source>
</evidence>
<dbReference type="PANTHER" id="PTHR31490:SF88">
    <property type="entry name" value="BETA-XYLANASE"/>
    <property type="match status" value="1"/>
</dbReference>
<evidence type="ECO:0000259" key="14">
    <source>
        <dbReference type="PROSITE" id="PS51760"/>
    </source>
</evidence>
<dbReference type="EC" id="3.2.1.8" evidence="10"/>
<dbReference type="InterPro" id="IPR017853">
    <property type="entry name" value="GH"/>
</dbReference>
<dbReference type="Gene3D" id="2.60.40.290">
    <property type="match status" value="1"/>
</dbReference>
<feature type="domain" description="GH10" evidence="14">
    <location>
        <begin position="221"/>
        <end position="495"/>
    </location>
</feature>
<comment type="catalytic activity">
    <reaction evidence="1 10">
        <text>Endohydrolysis of (1-&gt;4)-beta-D-xylosidic linkages in xylans.</text>
        <dbReference type="EC" id="3.2.1.8"/>
    </reaction>
</comment>
<evidence type="ECO:0000256" key="5">
    <source>
        <dbReference type="ARBA" id="ARBA00022801"/>
    </source>
</evidence>
<sequence>MYTHRLLGYFAASFASLACCLVACTVEPLDEEDSDFLSSGVVSQDGGTEATLTVPSQWHNGYCANVTIKNLGESATTGWRVVVGLNGATLSNGWNATLTQSNGQLNAVNVGYNGTVAKNGGTASFGFCANGAGMPTLVSVTGNGNGGGNGGSSTSTSSSSTSTSSSSSTSTSSSSSTSSGAGGSGGSGGAGGSGGSGGSGGGGSGGGGGTPGKKFVGNITTRNAVERGFERHWDQITPENEGKWGSVERSRGQRDWSALDRIYQFAQQNNIIFKQHVFVWGSQQPTWITQLSAADQRQAVRDWMQAFCQRYPNTKYIDVVNEPPPHTTPSYKNAIGGDGASGYDWIVNSFKWARELCPNAVLILNDYNNIEYEADHQNFMKIARAVIQAGAPVDALGAQAHDAYKINTATVKRYIDQLASLGKPVHITEYDIGLADDNQQKRVMEEQFTMFYTHPKVTGITLWGHVIGATWRANTGLQQANDGPMRPAMTWLMSYLGRQ</sequence>
<name>A0A4P2Q884_SORCE</name>
<dbReference type="Pfam" id="PF00331">
    <property type="entry name" value="Glyco_hydro_10"/>
    <property type="match status" value="1"/>
</dbReference>
<feature type="compositionally biased region" description="Gly residues" evidence="11">
    <location>
        <begin position="180"/>
        <end position="211"/>
    </location>
</feature>
<evidence type="ECO:0000256" key="1">
    <source>
        <dbReference type="ARBA" id="ARBA00000681"/>
    </source>
</evidence>